<evidence type="ECO:0000256" key="5">
    <source>
        <dbReference type="ARBA" id="ARBA00022787"/>
    </source>
</evidence>
<evidence type="ECO:0000256" key="9">
    <source>
        <dbReference type="ARBA" id="ARBA00023136"/>
    </source>
</evidence>
<keyword evidence="7 10" id="KW-1133">Transmembrane helix</keyword>
<evidence type="ECO:0000313" key="12">
    <source>
        <dbReference type="Proteomes" id="UP000017246"/>
    </source>
</evidence>
<dbReference type="GO" id="GO:0005742">
    <property type="term" value="C:mitochondrial outer membrane translocase complex"/>
    <property type="evidence" value="ECO:0007669"/>
    <property type="project" value="InterPro"/>
</dbReference>
<evidence type="ECO:0000256" key="6">
    <source>
        <dbReference type="ARBA" id="ARBA00022927"/>
    </source>
</evidence>
<dbReference type="GO" id="GO:0030150">
    <property type="term" value="P:protein import into mitochondrial matrix"/>
    <property type="evidence" value="ECO:0007669"/>
    <property type="project" value="InterPro"/>
</dbReference>
<evidence type="ECO:0000256" key="1">
    <source>
        <dbReference type="ARBA" id="ARBA00004572"/>
    </source>
</evidence>
<evidence type="ECO:0000256" key="4">
    <source>
        <dbReference type="ARBA" id="ARBA00022692"/>
    </source>
</evidence>
<keyword evidence="12" id="KW-1185">Reference proteome</keyword>
<organism evidence="11 12">
    <name type="scientific">Echinococcus multilocularis</name>
    <name type="common">Fox tapeworm</name>
    <dbReference type="NCBI Taxonomy" id="6211"/>
    <lineage>
        <taxon>Eukaryota</taxon>
        <taxon>Metazoa</taxon>
        <taxon>Spiralia</taxon>
        <taxon>Lophotrochozoa</taxon>
        <taxon>Platyhelminthes</taxon>
        <taxon>Cestoda</taxon>
        <taxon>Eucestoda</taxon>
        <taxon>Cyclophyllidea</taxon>
        <taxon>Taeniidae</taxon>
        <taxon>Echinococcus</taxon>
    </lineage>
</organism>
<feature type="transmembrane region" description="Helical" evidence="10">
    <location>
        <begin position="21"/>
        <end position="40"/>
    </location>
</feature>
<keyword evidence="6" id="KW-0653">Protein transport</keyword>
<comment type="subcellular location">
    <subcellularLocation>
        <location evidence="1">Mitochondrion outer membrane</location>
        <topology evidence="1">Single-pass membrane protein</topology>
    </subcellularLocation>
</comment>
<keyword evidence="3" id="KW-0813">Transport</keyword>
<proteinExistence type="inferred from homology"/>
<reference evidence="11" key="1">
    <citation type="journal article" date="2013" name="Nature">
        <title>The genomes of four tapeworm species reveal adaptations to parasitism.</title>
        <authorList>
            <person name="Tsai I.J."/>
            <person name="Zarowiecki M."/>
            <person name="Holroyd N."/>
            <person name="Garciarrubio A."/>
            <person name="Sanchez-Flores A."/>
            <person name="Brooks K.L."/>
            <person name="Tracey A."/>
            <person name="Bobes R.J."/>
            <person name="Fragoso G."/>
            <person name="Sciutto E."/>
            <person name="Aslett M."/>
            <person name="Beasley H."/>
            <person name="Bennett H.M."/>
            <person name="Cai J."/>
            <person name="Camicia F."/>
            <person name="Clark R."/>
            <person name="Cucher M."/>
            <person name="De Silva N."/>
            <person name="Day T.A."/>
            <person name="Deplazes P."/>
            <person name="Estrada K."/>
            <person name="Fernandez C."/>
            <person name="Holland P.W."/>
            <person name="Hou J."/>
            <person name="Hu S."/>
            <person name="Huckvale T."/>
            <person name="Hung S.S."/>
            <person name="Kamenetzky L."/>
            <person name="Keane J.A."/>
            <person name="Kiss F."/>
            <person name="Koziol U."/>
            <person name="Lambert O."/>
            <person name="Liu K."/>
            <person name="Luo X."/>
            <person name="Luo Y."/>
            <person name="Macchiaroli N."/>
            <person name="Nichol S."/>
            <person name="Paps J."/>
            <person name="Parkinson J."/>
            <person name="Pouchkina-Stantcheva N."/>
            <person name="Riddiford N."/>
            <person name="Rosenzvit M."/>
            <person name="Salinas G."/>
            <person name="Wasmuth J.D."/>
            <person name="Zamanian M."/>
            <person name="Zheng Y."/>
            <person name="Cai X."/>
            <person name="Soberon X."/>
            <person name="Olson P.D."/>
            <person name="Laclette J.P."/>
            <person name="Brehm K."/>
            <person name="Berriman M."/>
            <person name="Garciarrubio A."/>
            <person name="Bobes R.J."/>
            <person name="Fragoso G."/>
            <person name="Sanchez-Flores A."/>
            <person name="Estrada K."/>
            <person name="Cevallos M.A."/>
            <person name="Morett E."/>
            <person name="Gonzalez V."/>
            <person name="Portillo T."/>
            <person name="Ochoa-Leyva A."/>
            <person name="Jose M.V."/>
            <person name="Sciutto E."/>
            <person name="Landa A."/>
            <person name="Jimenez L."/>
            <person name="Valdes V."/>
            <person name="Carrero J.C."/>
            <person name="Larralde C."/>
            <person name="Morales-Montor J."/>
            <person name="Limon-Lason J."/>
            <person name="Soberon X."/>
            <person name="Laclette J.P."/>
        </authorList>
    </citation>
    <scope>NUCLEOTIDE SEQUENCE [LARGE SCALE GENOMIC DNA]</scope>
</reference>
<dbReference type="InterPro" id="IPR012621">
    <property type="entry name" value="Tom7"/>
</dbReference>
<sequence>MKLSSLQPIDKTILGAKRFAMAGKIIPYVSGFLSLLRWIFHLGYMPFVIYMGMTNEGFPLEQPISLMSVLLPFAVPQ</sequence>
<evidence type="ECO:0000313" key="11">
    <source>
        <dbReference type="EMBL" id="CDS43531.1"/>
    </source>
</evidence>
<dbReference type="EMBL" id="LN902848">
    <property type="protein sequence ID" value="CDS43531.1"/>
    <property type="molecule type" value="Genomic_DNA"/>
</dbReference>
<dbReference type="OrthoDB" id="284357at2759"/>
<reference evidence="11" key="2">
    <citation type="submission" date="2015-11" db="EMBL/GenBank/DDBJ databases">
        <authorList>
            <person name="Zhang Y."/>
            <person name="Guo Z."/>
        </authorList>
    </citation>
    <scope>NUCLEOTIDE SEQUENCE</scope>
</reference>
<dbReference type="Pfam" id="PF08038">
    <property type="entry name" value="Tom7"/>
    <property type="match status" value="1"/>
</dbReference>
<evidence type="ECO:0000256" key="8">
    <source>
        <dbReference type="ARBA" id="ARBA00023128"/>
    </source>
</evidence>
<comment type="similarity">
    <text evidence="2">Belongs to the Tom7 family.</text>
</comment>
<keyword evidence="9 10" id="KW-0472">Membrane</keyword>
<keyword evidence="5" id="KW-1000">Mitochondrion outer membrane</keyword>
<keyword evidence="4 10" id="KW-0812">Transmembrane</keyword>
<evidence type="ECO:0000256" key="3">
    <source>
        <dbReference type="ARBA" id="ARBA00022448"/>
    </source>
</evidence>
<dbReference type="Proteomes" id="UP000017246">
    <property type="component" value="Unassembled WGS sequence"/>
</dbReference>
<gene>
    <name evidence="11" type="ORF">EmuJ_001129500</name>
</gene>
<keyword evidence="8" id="KW-0496">Mitochondrion</keyword>
<evidence type="ECO:0000256" key="7">
    <source>
        <dbReference type="ARBA" id="ARBA00022989"/>
    </source>
</evidence>
<evidence type="ECO:0000256" key="10">
    <source>
        <dbReference type="SAM" id="Phobius"/>
    </source>
</evidence>
<name>A0A068YG77_ECHMU</name>
<dbReference type="AlphaFoldDB" id="A0A068YG77"/>
<protein>
    <submittedName>
        <fullName evidence="11">Expressed protein</fullName>
    </submittedName>
</protein>
<evidence type="ECO:0000256" key="2">
    <source>
        <dbReference type="ARBA" id="ARBA00010917"/>
    </source>
</evidence>
<accession>A0A068YG77</accession>